<dbReference type="PANTHER" id="PTHR22916">
    <property type="entry name" value="GLYCOSYLTRANSFERASE"/>
    <property type="match status" value="1"/>
</dbReference>
<dbReference type="Gene3D" id="3.90.550.10">
    <property type="entry name" value="Spore Coat Polysaccharide Biosynthesis Protein SpsA, Chain A"/>
    <property type="match status" value="1"/>
</dbReference>
<dbReference type="Pfam" id="PF00535">
    <property type="entry name" value="Glycos_transf_2"/>
    <property type="match status" value="1"/>
</dbReference>
<gene>
    <name evidence="2" type="ORF">E2R48_08895</name>
</gene>
<proteinExistence type="predicted"/>
<reference evidence="2 3" key="1">
    <citation type="submission" date="2019-03" db="EMBL/GenBank/DDBJ databases">
        <title>Horizontal Gene Transfer Machinery in Histophilus somni.</title>
        <authorList>
            <person name="Mostafa Nazari M."/>
            <person name="Liljebjelke K."/>
        </authorList>
    </citation>
    <scope>NUCLEOTIDE SEQUENCE [LARGE SCALE GENOMIC DNA]</scope>
    <source>
        <strain evidence="2 3">UOC-EPH-KLM-04</strain>
    </source>
</reference>
<dbReference type="PANTHER" id="PTHR22916:SF71">
    <property type="entry name" value="GLYCOSYL TRANSFERASE"/>
    <property type="match status" value="1"/>
</dbReference>
<dbReference type="InterPro" id="IPR001173">
    <property type="entry name" value="Glyco_trans_2-like"/>
</dbReference>
<dbReference type="GO" id="GO:0016758">
    <property type="term" value="F:hexosyltransferase activity"/>
    <property type="evidence" value="ECO:0007669"/>
    <property type="project" value="UniProtKB-ARBA"/>
</dbReference>
<protein>
    <submittedName>
        <fullName evidence="2">Glycosyltransferase family 2 protein</fullName>
    </submittedName>
</protein>
<dbReference type="EMBL" id="SNRV01000029">
    <property type="protein sequence ID" value="TEW28162.1"/>
    <property type="molecule type" value="Genomic_DNA"/>
</dbReference>
<dbReference type="InterPro" id="IPR029044">
    <property type="entry name" value="Nucleotide-diphossugar_trans"/>
</dbReference>
<comment type="caution">
    <text evidence="2">The sequence shown here is derived from an EMBL/GenBank/DDBJ whole genome shotgun (WGS) entry which is preliminary data.</text>
</comment>
<dbReference type="AlphaFoldDB" id="A0AAX2S063"/>
<dbReference type="CDD" id="cd00761">
    <property type="entry name" value="Glyco_tranf_GTA_type"/>
    <property type="match status" value="1"/>
</dbReference>
<evidence type="ECO:0000313" key="3">
    <source>
        <dbReference type="Proteomes" id="UP000297565"/>
    </source>
</evidence>
<evidence type="ECO:0000313" key="2">
    <source>
        <dbReference type="EMBL" id="TEW28162.1"/>
    </source>
</evidence>
<dbReference type="SUPFAM" id="SSF53448">
    <property type="entry name" value="Nucleotide-diphospho-sugar transferases"/>
    <property type="match status" value="1"/>
</dbReference>
<sequence length="64" mass="7225">MNNLVSVLISAYNAEKYIEECIRAIMLQSYNNIEVIVVNDGSTDNTQEILNRLSHEYARGGGNY</sequence>
<feature type="domain" description="Glycosyltransferase 2-like" evidence="1">
    <location>
        <begin position="6"/>
        <end position="55"/>
    </location>
</feature>
<accession>A0AAX2S063</accession>
<organism evidence="2 3">
    <name type="scientific">Histophilus somni</name>
    <name type="common">Haemophilus somnus</name>
    <dbReference type="NCBI Taxonomy" id="731"/>
    <lineage>
        <taxon>Bacteria</taxon>
        <taxon>Pseudomonadati</taxon>
        <taxon>Pseudomonadota</taxon>
        <taxon>Gammaproteobacteria</taxon>
        <taxon>Pasteurellales</taxon>
        <taxon>Pasteurellaceae</taxon>
        <taxon>Histophilus</taxon>
    </lineage>
</organism>
<evidence type="ECO:0000259" key="1">
    <source>
        <dbReference type="Pfam" id="PF00535"/>
    </source>
</evidence>
<dbReference type="RefSeq" id="WP_075500190.1">
    <property type="nucleotide sequence ID" value="NZ_CP042991.1"/>
</dbReference>
<name>A0AAX2S063_HISSO</name>
<dbReference type="Proteomes" id="UP000297565">
    <property type="component" value="Unassembled WGS sequence"/>
</dbReference>